<dbReference type="CDD" id="cd16914">
    <property type="entry name" value="EcfT"/>
    <property type="match status" value="1"/>
</dbReference>
<feature type="transmembrane region" description="Helical" evidence="5">
    <location>
        <begin position="237"/>
        <end position="259"/>
    </location>
</feature>
<dbReference type="EMBL" id="CP016282">
    <property type="protein sequence ID" value="ANP74164.1"/>
    <property type="molecule type" value="Genomic_DNA"/>
</dbReference>
<dbReference type="PANTHER" id="PTHR43723">
    <property type="entry name" value="COBALT TRANSPORT PROTEIN CBIQ"/>
    <property type="match status" value="1"/>
</dbReference>
<name>A0A1B1BNL7_9MICO</name>
<comment type="subcellular location">
    <subcellularLocation>
        <location evidence="1">Membrane</location>
        <topology evidence="1">Multi-pass membrane protein</topology>
    </subcellularLocation>
</comment>
<dbReference type="STRING" id="670052.PA27867_3234"/>
<evidence type="ECO:0000256" key="1">
    <source>
        <dbReference type="ARBA" id="ARBA00004141"/>
    </source>
</evidence>
<dbReference type="InterPro" id="IPR003339">
    <property type="entry name" value="ABC/ECF_trnsptr_transmembrane"/>
</dbReference>
<dbReference type="GO" id="GO:0043190">
    <property type="term" value="C:ATP-binding cassette (ABC) transporter complex"/>
    <property type="evidence" value="ECO:0007669"/>
    <property type="project" value="TreeGrafter"/>
</dbReference>
<dbReference type="AlphaFoldDB" id="A0A1B1BNL7"/>
<keyword evidence="7" id="KW-1185">Reference proteome</keyword>
<keyword evidence="4 5" id="KW-0472">Membrane</keyword>
<keyword evidence="3 5" id="KW-1133">Transmembrane helix</keyword>
<evidence type="ECO:0000313" key="6">
    <source>
        <dbReference type="EMBL" id="ANP74164.1"/>
    </source>
</evidence>
<evidence type="ECO:0000313" key="7">
    <source>
        <dbReference type="Proteomes" id="UP000092582"/>
    </source>
</evidence>
<dbReference type="KEGG" id="cart:PA27867_3234"/>
<dbReference type="InterPro" id="IPR052770">
    <property type="entry name" value="Cobalt_transport_CbiQ"/>
</dbReference>
<evidence type="ECO:0000256" key="5">
    <source>
        <dbReference type="SAM" id="Phobius"/>
    </source>
</evidence>
<protein>
    <submittedName>
        <fullName evidence="6">Cobalt transport protein</fullName>
    </submittedName>
</protein>
<dbReference type="PANTHER" id="PTHR43723:SF1">
    <property type="entry name" value="COBALT TRANSPORT PROTEIN CBIQ"/>
    <property type="match status" value="1"/>
</dbReference>
<dbReference type="Pfam" id="PF02361">
    <property type="entry name" value="CbiQ"/>
    <property type="match status" value="1"/>
</dbReference>
<sequence length="267" mass="28253">MNASSALGAVTPSPLARRNPTVKLAILFIVSLALLFVFDPVTPGLLYLLGLAAVLGFARIPLRTLALAHLPFVGFALGILVVNALSRPGEVLVDLPPIRVTVAGLLVGSALALRTMAIGILSIGFIGTTDPVSLMTSLHQHARLSARVTFAVLAGYRMLQQLPREWQVIRQAQSVRAPLRSDGATRFGIREFGRAAFTLLVVSLRRGERMSQSLESRGLGLGARTVWRPVPLGPADWLLLAGTLGVLALVIVGVSRLGLGLGPGMLL</sequence>
<feature type="transmembrane region" description="Helical" evidence="5">
    <location>
        <begin position="68"/>
        <end position="86"/>
    </location>
</feature>
<feature type="transmembrane region" description="Helical" evidence="5">
    <location>
        <begin position="20"/>
        <end position="38"/>
    </location>
</feature>
<dbReference type="GO" id="GO:0006824">
    <property type="term" value="P:cobalt ion transport"/>
    <property type="evidence" value="ECO:0007669"/>
    <property type="project" value="TreeGrafter"/>
</dbReference>
<dbReference type="Proteomes" id="UP000092582">
    <property type="component" value="Chromosome 1"/>
</dbReference>
<evidence type="ECO:0000256" key="2">
    <source>
        <dbReference type="ARBA" id="ARBA00022692"/>
    </source>
</evidence>
<evidence type="ECO:0000256" key="3">
    <source>
        <dbReference type="ARBA" id="ARBA00022989"/>
    </source>
</evidence>
<reference evidence="6 7" key="1">
    <citation type="submission" date="2016-06" db="EMBL/GenBank/DDBJ databases">
        <title>Genome sequencing of Cryobacterium arcticum PAMC 27867.</title>
        <authorList>
            <person name="Lee J."/>
            <person name="Kim O.-S."/>
        </authorList>
    </citation>
    <scope>NUCLEOTIDE SEQUENCE [LARGE SCALE GENOMIC DNA]</scope>
    <source>
        <strain evidence="6 7">PAMC 27867</strain>
    </source>
</reference>
<accession>A0A1B1BNL7</accession>
<proteinExistence type="predicted"/>
<dbReference type="OrthoDB" id="6400at2"/>
<dbReference type="PATRIC" id="fig|670052.7.peg.3326"/>
<keyword evidence="2 5" id="KW-0812">Transmembrane</keyword>
<evidence type="ECO:0000256" key="4">
    <source>
        <dbReference type="ARBA" id="ARBA00023136"/>
    </source>
</evidence>
<gene>
    <name evidence="6" type="ORF">PA27867_3234</name>
</gene>
<feature type="transmembrane region" description="Helical" evidence="5">
    <location>
        <begin position="98"/>
        <end position="126"/>
    </location>
</feature>
<organism evidence="6 7">
    <name type="scientific">Cryobacterium arcticum</name>
    <dbReference type="NCBI Taxonomy" id="670052"/>
    <lineage>
        <taxon>Bacteria</taxon>
        <taxon>Bacillati</taxon>
        <taxon>Actinomycetota</taxon>
        <taxon>Actinomycetes</taxon>
        <taxon>Micrococcales</taxon>
        <taxon>Microbacteriaceae</taxon>
        <taxon>Cryobacterium</taxon>
    </lineage>
</organism>
<dbReference type="RefSeq" id="WP_084021242.1">
    <property type="nucleotide sequence ID" value="NZ_CP016282.1"/>
</dbReference>